<dbReference type="Pfam" id="PF08399">
    <property type="entry name" value="VWA_N"/>
    <property type="match status" value="1"/>
</dbReference>
<dbReference type="InterPro" id="IPR051173">
    <property type="entry name" value="Ca_channel_alpha-2/delta"/>
</dbReference>
<dbReference type="PANTHER" id="PTHR10166:SF37">
    <property type="entry name" value="STOLID, ISOFORM H"/>
    <property type="match status" value="1"/>
</dbReference>
<keyword evidence="7" id="KW-0325">Glycoprotein</keyword>
<protein>
    <submittedName>
        <fullName evidence="11">VWFA domain-containing protein</fullName>
    </submittedName>
</protein>
<keyword evidence="5" id="KW-1133">Transmembrane helix</keyword>
<evidence type="ECO:0000256" key="1">
    <source>
        <dbReference type="ARBA" id="ARBA00004479"/>
    </source>
</evidence>
<organism evidence="11">
    <name type="scientific">Schistocephalus solidus</name>
    <name type="common">Tapeworm</name>
    <dbReference type="NCBI Taxonomy" id="70667"/>
    <lineage>
        <taxon>Eukaryota</taxon>
        <taxon>Metazoa</taxon>
        <taxon>Spiralia</taxon>
        <taxon>Lophotrochozoa</taxon>
        <taxon>Platyhelminthes</taxon>
        <taxon>Cestoda</taxon>
        <taxon>Eucestoda</taxon>
        <taxon>Diphyllobothriidea</taxon>
        <taxon>Diphyllobothriidae</taxon>
        <taxon>Schistocephalus</taxon>
    </lineage>
</organism>
<dbReference type="Proteomes" id="UP000275846">
    <property type="component" value="Unassembled WGS sequence"/>
</dbReference>
<reference evidence="11" key="1">
    <citation type="submission" date="2016-06" db="UniProtKB">
        <authorList>
            <consortium name="WormBaseParasite"/>
        </authorList>
    </citation>
    <scope>IDENTIFICATION</scope>
</reference>
<dbReference type="PANTHER" id="PTHR10166">
    <property type="entry name" value="VOLTAGE-DEPENDENT CALCIUM CHANNEL SUBUNIT ALPHA-2/DELTA-RELATED"/>
    <property type="match status" value="1"/>
</dbReference>
<evidence type="ECO:0000256" key="7">
    <source>
        <dbReference type="ARBA" id="ARBA00023180"/>
    </source>
</evidence>
<evidence type="ECO:0000313" key="11">
    <source>
        <dbReference type="WBParaSite" id="SSLN_0001266101-mRNA-1"/>
    </source>
</evidence>
<evidence type="ECO:0000256" key="6">
    <source>
        <dbReference type="ARBA" id="ARBA00023136"/>
    </source>
</evidence>
<evidence type="ECO:0000259" key="8">
    <source>
        <dbReference type="Pfam" id="PF08399"/>
    </source>
</evidence>
<keyword evidence="10" id="KW-1185">Reference proteome</keyword>
<keyword evidence="6" id="KW-0472">Membrane</keyword>
<evidence type="ECO:0000313" key="9">
    <source>
        <dbReference type="EMBL" id="VDL98589.1"/>
    </source>
</evidence>
<keyword evidence="4" id="KW-0106">Calcium</keyword>
<evidence type="ECO:0000313" key="10">
    <source>
        <dbReference type="Proteomes" id="UP000275846"/>
    </source>
</evidence>
<accession>A0A183T6V6</accession>
<dbReference type="InterPro" id="IPR013608">
    <property type="entry name" value="VWA_N"/>
</dbReference>
<dbReference type="GO" id="GO:0005891">
    <property type="term" value="C:voltage-gated calcium channel complex"/>
    <property type="evidence" value="ECO:0007669"/>
    <property type="project" value="TreeGrafter"/>
</dbReference>
<evidence type="ECO:0000256" key="4">
    <source>
        <dbReference type="ARBA" id="ARBA00022837"/>
    </source>
</evidence>
<dbReference type="EMBL" id="UYSU01037100">
    <property type="protein sequence ID" value="VDL98589.1"/>
    <property type="molecule type" value="Genomic_DNA"/>
</dbReference>
<feature type="domain" description="VWA N-terminal" evidence="8">
    <location>
        <begin position="92"/>
        <end position="162"/>
    </location>
</feature>
<reference evidence="9 10" key="2">
    <citation type="submission" date="2018-11" db="EMBL/GenBank/DDBJ databases">
        <authorList>
            <consortium name="Pathogen Informatics"/>
        </authorList>
    </citation>
    <scope>NUCLEOTIDE SEQUENCE [LARGE SCALE GENOMIC DNA]</scope>
    <source>
        <strain evidence="9 10">NST_G2</strain>
    </source>
</reference>
<gene>
    <name evidence="9" type="ORF">SSLN_LOCUS12204</name>
</gene>
<evidence type="ECO:0000256" key="5">
    <source>
        <dbReference type="ARBA" id="ARBA00022989"/>
    </source>
</evidence>
<dbReference type="OrthoDB" id="10054666at2759"/>
<dbReference type="STRING" id="70667.A0A183T6V6"/>
<sequence>MISSSEFYCHSFISIQAYQRLINEGKITLEPLKPLKNVKEYASKLSELFSKKAAALEEVVQDVEEEAAKYPWNPLLKNISFTSLTDFDPNLERHHYFDIPVNQSQSGVYLPAEVYINDSIIAHQVDWTSTTDHIFKKQNDTLNFIYFASVYGFLRIYPRFQWPMDDKIRALDARRRSWYTQYTSVPKDVLFLVDTSGSMHGQALHLVNTSLRLLIQNLNRNDFFAVAKHAIQNVFRLVAENGANYDEAIFFGLKLMSSVRLFTYSLSTLTAPGPLDKLAREINGYEVERYVASQLLSTPSFFSSSSSSSPH</sequence>
<dbReference type="WBParaSite" id="SSLN_0001266101-mRNA-1">
    <property type="protein sequence ID" value="SSLN_0001266101-mRNA-1"/>
    <property type="gene ID" value="SSLN_0001266101"/>
</dbReference>
<dbReference type="SUPFAM" id="SSF53300">
    <property type="entry name" value="vWA-like"/>
    <property type="match status" value="1"/>
</dbReference>
<dbReference type="AlphaFoldDB" id="A0A183T6V6"/>
<keyword evidence="3" id="KW-0732">Signal</keyword>
<comment type="subcellular location">
    <subcellularLocation>
        <location evidence="1">Membrane</location>
        <topology evidence="1">Single-pass type I membrane protein</topology>
    </subcellularLocation>
</comment>
<evidence type="ECO:0000256" key="2">
    <source>
        <dbReference type="ARBA" id="ARBA00022692"/>
    </source>
</evidence>
<dbReference type="InterPro" id="IPR036465">
    <property type="entry name" value="vWFA_dom_sf"/>
</dbReference>
<dbReference type="GO" id="GO:0005245">
    <property type="term" value="F:voltage-gated calcium channel activity"/>
    <property type="evidence" value="ECO:0007669"/>
    <property type="project" value="TreeGrafter"/>
</dbReference>
<name>A0A183T6V6_SCHSO</name>
<evidence type="ECO:0000256" key="3">
    <source>
        <dbReference type="ARBA" id="ARBA00022729"/>
    </source>
</evidence>
<keyword evidence="2" id="KW-0812">Transmembrane</keyword>
<proteinExistence type="predicted"/>